<protein>
    <recommendedName>
        <fullName evidence="3">Beta-lactamase-related domain-containing protein</fullName>
    </recommendedName>
</protein>
<accession>A0A2J5HSN1</accession>
<evidence type="ECO:0000313" key="1">
    <source>
        <dbReference type="EMBL" id="PLN80325.1"/>
    </source>
</evidence>
<organism evidence="1 2">
    <name type="scientific">Aspergillus taichungensis</name>
    <dbReference type="NCBI Taxonomy" id="482145"/>
    <lineage>
        <taxon>Eukaryota</taxon>
        <taxon>Fungi</taxon>
        <taxon>Dikarya</taxon>
        <taxon>Ascomycota</taxon>
        <taxon>Pezizomycotina</taxon>
        <taxon>Eurotiomycetes</taxon>
        <taxon>Eurotiomycetidae</taxon>
        <taxon>Eurotiales</taxon>
        <taxon>Aspergillaceae</taxon>
        <taxon>Aspergillus</taxon>
        <taxon>Aspergillus subgen. Circumdati</taxon>
    </lineage>
</organism>
<sequence length="77" mass="8136">MAQIQGHCDARFSKLRGLMQKFIASGQDVDASLCVNINGGDNVDTVVNVFSTTKLVTNLAALMLISRGVLAPEDKGA</sequence>
<keyword evidence="2" id="KW-1185">Reference proteome</keyword>
<dbReference type="EMBL" id="KZ559549">
    <property type="protein sequence ID" value="PLN80325.1"/>
    <property type="molecule type" value="Genomic_DNA"/>
</dbReference>
<dbReference type="SUPFAM" id="SSF56601">
    <property type="entry name" value="beta-lactamase/transpeptidase-like"/>
    <property type="match status" value="1"/>
</dbReference>
<name>A0A2J5HSN1_9EURO</name>
<dbReference type="AlphaFoldDB" id="A0A2J5HSN1"/>
<dbReference type="Proteomes" id="UP000235023">
    <property type="component" value="Unassembled WGS sequence"/>
</dbReference>
<dbReference type="InterPro" id="IPR012338">
    <property type="entry name" value="Beta-lactam/transpept-like"/>
</dbReference>
<evidence type="ECO:0008006" key="3">
    <source>
        <dbReference type="Google" id="ProtNLM"/>
    </source>
</evidence>
<dbReference type="OrthoDB" id="5946976at2759"/>
<gene>
    <name evidence="1" type="ORF">BDW42DRAFT_194585</name>
</gene>
<proteinExistence type="predicted"/>
<reference evidence="2" key="1">
    <citation type="submission" date="2017-12" db="EMBL/GenBank/DDBJ databases">
        <authorList>
            <consortium name="DOE Joint Genome Institute"/>
            <person name="Mondo S.J."/>
            <person name="Kjaerbolling I."/>
            <person name="Vesth T.C."/>
            <person name="Frisvad J.C."/>
            <person name="Nybo J.L."/>
            <person name="Theobald S."/>
            <person name="Kuo A."/>
            <person name="Bowyer P."/>
            <person name="Matsuda Y."/>
            <person name="Lyhne E.K."/>
            <person name="Kogle M.E."/>
            <person name="Clum A."/>
            <person name="Lipzen A."/>
            <person name="Salamov A."/>
            <person name="Ngan C.Y."/>
            <person name="Daum C."/>
            <person name="Chiniquy J."/>
            <person name="Barry K."/>
            <person name="LaButti K."/>
            <person name="Haridas S."/>
            <person name="Simmons B.A."/>
            <person name="Magnuson J.K."/>
            <person name="Mortensen U.H."/>
            <person name="Larsen T.O."/>
            <person name="Grigoriev I.V."/>
            <person name="Baker S.E."/>
            <person name="Andersen M.R."/>
            <person name="Nordberg H.P."/>
            <person name="Cantor M.N."/>
            <person name="Hua S.X."/>
        </authorList>
    </citation>
    <scope>NUCLEOTIDE SEQUENCE [LARGE SCALE GENOMIC DNA]</scope>
    <source>
        <strain evidence="2">IBT 19404</strain>
    </source>
</reference>
<evidence type="ECO:0000313" key="2">
    <source>
        <dbReference type="Proteomes" id="UP000235023"/>
    </source>
</evidence>
<dbReference type="Gene3D" id="3.40.710.10">
    <property type="entry name" value="DD-peptidase/beta-lactamase superfamily"/>
    <property type="match status" value="1"/>
</dbReference>